<evidence type="ECO:0000313" key="4">
    <source>
        <dbReference type="Proteomes" id="UP000050471"/>
    </source>
</evidence>
<dbReference type="RefSeq" id="WP_055191616.1">
    <property type="nucleotide sequence ID" value="NZ_FPBS01000005.1"/>
</dbReference>
<reference evidence="3 4" key="1">
    <citation type="submission" date="2015-09" db="EMBL/GenBank/DDBJ databases">
        <title>Draft genome sequence of Aliiroseovarius crassostreae CV919-312TSm, the causative agent of Roseovarius Oyster Disease (formerly Juvenile Oyster Disease).</title>
        <authorList>
            <person name="Kessner L."/>
            <person name="Spinard E."/>
            <person name="Nelson D."/>
        </authorList>
    </citation>
    <scope>NUCLEOTIDE SEQUENCE [LARGE SCALE GENOMIC DNA]</scope>
    <source>
        <strain evidence="3 4">CV919-312</strain>
    </source>
</reference>
<dbReference type="OrthoDB" id="594739at2"/>
<keyword evidence="1" id="KW-0732">Signal</keyword>
<dbReference type="EMBL" id="LKBA01000019">
    <property type="protein sequence ID" value="KPN62176.1"/>
    <property type="molecule type" value="Genomic_DNA"/>
</dbReference>
<dbReference type="Gene3D" id="2.40.128.20">
    <property type="match status" value="1"/>
</dbReference>
<evidence type="ECO:0000256" key="1">
    <source>
        <dbReference type="SAM" id="SignalP"/>
    </source>
</evidence>
<evidence type="ECO:0000313" key="3">
    <source>
        <dbReference type="EMBL" id="KPN62176.1"/>
    </source>
</evidence>
<dbReference type="STRING" id="154981.AKJ29_07880"/>
<comment type="caution">
    <text evidence="3">The sequence shown here is derived from an EMBL/GenBank/DDBJ whole genome shotgun (WGS) entry which is preliminary data.</text>
</comment>
<dbReference type="PROSITE" id="PS51257">
    <property type="entry name" value="PROKAR_LIPOPROTEIN"/>
    <property type="match status" value="1"/>
</dbReference>
<protein>
    <recommendedName>
        <fullName evidence="2">Lipocalin/cytosolic fatty-acid binding domain-containing protein</fullName>
    </recommendedName>
</protein>
<sequence length="174" mass="19420">MAGTVGRLLFSVLALVGLSACLDSGAGGVEFHRNTKTKISSTTRFDAERFAGKWQFRGEFVYPDEVMENGVVEFRVHAGEVSQIALYNARGRVSDIYDVDQPQAGRFMLGEKPYQTEYWVLWVDEGYRTAAIGTPSGSFGWILDRARSGGEDRVKAAREVFDFNGYNLARLKMN</sequence>
<evidence type="ECO:0000259" key="2">
    <source>
        <dbReference type="Pfam" id="PF08212"/>
    </source>
</evidence>
<dbReference type="Proteomes" id="UP000050471">
    <property type="component" value="Unassembled WGS sequence"/>
</dbReference>
<feature type="signal peptide" evidence="1">
    <location>
        <begin position="1"/>
        <end position="26"/>
    </location>
</feature>
<accession>A0A0P7JMA0</accession>
<feature type="domain" description="Lipocalin/cytosolic fatty-acid binding" evidence="2">
    <location>
        <begin position="111"/>
        <end position="172"/>
    </location>
</feature>
<proteinExistence type="predicted"/>
<feature type="chain" id="PRO_5006140442" description="Lipocalin/cytosolic fatty-acid binding domain-containing protein" evidence="1">
    <location>
        <begin position="27"/>
        <end position="174"/>
    </location>
</feature>
<dbReference type="InterPro" id="IPR012674">
    <property type="entry name" value="Calycin"/>
</dbReference>
<keyword evidence="4" id="KW-1185">Reference proteome</keyword>
<gene>
    <name evidence="3" type="ORF">AKJ29_07880</name>
</gene>
<name>A0A0P7JMA0_9RHOB</name>
<dbReference type="SUPFAM" id="SSF50814">
    <property type="entry name" value="Lipocalins"/>
    <property type="match status" value="1"/>
</dbReference>
<organism evidence="3 4">
    <name type="scientific">Aliiroseovarius crassostreae</name>
    <dbReference type="NCBI Taxonomy" id="154981"/>
    <lineage>
        <taxon>Bacteria</taxon>
        <taxon>Pseudomonadati</taxon>
        <taxon>Pseudomonadota</taxon>
        <taxon>Alphaproteobacteria</taxon>
        <taxon>Rhodobacterales</taxon>
        <taxon>Paracoccaceae</taxon>
        <taxon>Aliiroseovarius</taxon>
    </lineage>
</organism>
<dbReference type="Pfam" id="PF08212">
    <property type="entry name" value="Lipocalin_2"/>
    <property type="match status" value="1"/>
</dbReference>
<dbReference type="InterPro" id="IPR000566">
    <property type="entry name" value="Lipocln_cytosolic_FA-bd_dom"/>
</dbReference>
<dbReference type="AlphaFoldDB" id="A0A0P7JMA0"/>